<comment type="caution">
    <text evidence="2">The sequence shown here is derived from an EMBL/GenBank/DDBJ whole genome shotgun (WGS) entry which is preliminary data.</text>
</comment>
<dbReference type="InterPro" id="IPR051922">
    <property type="entry name" value="Bact_Sporulation_Assoc"/>
</dbReference>
<dbReference type="PANTHER" id="PTHR30032:SF8">
    <property type="entry name" value="GERMINATION-SPECIFIC N-ACETYLMURAMOYL-L-ALANINE AMIDASE"/>
    <property type="match status" value="1"/>
</dbReference>
<organism evidence="2 3">
    <name type="scientific">Peptacetobacter hominis</name>
    <dbReference type="NCBI Taxonomy" id="2743610"/>
    <lineage>
        <taxon>Bacteria</taxon>
        <taxon>Bacillati</taxon>
        <taxon>Bacillota</taxon>
        <taxon>Clostridia</taxon>
        <taxon>Peptostreptococcales</taxon>
        <taxon>Peptostreptococcaceae</taxon>
        <taxon>Peptacetobacter</taxon>
    </lineage>
</organism>
<gene>
    <name evidence="2" type="ORF">EXD82_07605</name>
</gene>
<dbReference type="OrthoDB" id="1750954at2"/>
<proteinExistence type="predicted"/>
<dbReference type="RefSeq" id="WP_142536316.1">
    <property type="nucleotide sequence ID" value="NZ_SGJB01000013.1"/>
</dbReference>
<dbReference type="EMBL" id="SGJB01000013">
    <property type="protein sequence ID" value="TQQ84195.1"/>
    <property type="molecule type" value="Genomic_DNA"/>
</dbReference>
<dbReference type="InterPro" id="IPR007253">
    <property type="entry name" value="Cell_wall-bd_2"/>
</dbReference>
<keyword evidence="3" id="KW-1185">Reference proteome</keyword>
<accession>A0A544QU22</accession>
<dbReference type="Pfam" id="PF04122">
    <property type="entry name" value="CW_binding_2"/>
    <property type="match status" value="3"/>
</dbReference>
<keyword evidence="1" id="KW-0732">Signal</keyword>
<protein>
    <submittedName>
        <fullName evidence="2">Cell wall-binding repeat-containing protein</fullName>
    </submittedName>
</protein>
<evidence type="ECO:0000313" key="3">
    <source>
        <dbReference type="Proteomes" id="UP000317863"/>
    </source>
</evidence>
<dbReference type="PANTHER" id="PTHR30032">
    <property type="entry name" value="N-ACETYLMURAMOYL-L-ALANINE AMIDASE-RELATED"/>
    <property type="match status" value="1"/>
</dbReference>
<feature type="chain" id="PRO_5021944544" evidence="1">
    <location>
        <begin position="31"/>
        <end position="461"/>
    </location>
</feature>
<evidence type="ECO:0000313" key="2">
    <source>
        <dbReference type="EMBL" id="TQQ84195.1"/>
    </source>
</evidence>
<sequence>MTMNKKYISVVASVAIASGALMSTGAIVSAAEKEELSGANRYQTAVEISKKGWANGAENVVIVNDSAIADALAATPFAESKNAPILLTGAKSLNLDTAAEIKRLNAKNIYLIGGESVLSESLKDSFSGMTVERISGDTREETALAIAEKLENVKEVAVVNGTTGLADAVSIASTAAEKDMAILLSNPKKGVEASEKYIKDNNIEKAYVIGGTSAVSDEIMDTLPNAKRIAGSNRNATNAAVVDKFYTSSELKNIYVAKNGMEDQGQLIDALSVGVLAAKNNSPVAIVSSKGLSDEQKESFSKKTFATVTKVGGNGNEKAFEEIYNLHPEQNITTVTDPKKLGEAIESAPEKSTVTLKPSSEVSDALEIKTDKEVTVVLEGKYTGKITLESSKISLVNKGDISSMEIKVNPASFKNEVGATITNLEALSENTLVINNSGTINTLKDTNQKVTVEGNKPVETK</sequence>
<dbReference type="Gene3D" id="3.40.50.12090">
    <property type="match status" value="2"/>
</dbReference>
<dbReference type="Proteomes" id="UP000317863">
    <property type="component" value="Unassembled WGS sequence"/>
</dbReference>
<reference evidence="2 3" key="1">
    <citation type="submission" date="2019-02" db="EMBL/GenBank/DDBJ databases">
        <title>Peptostreptococcaceae bacterium ZHW00191 nov., a new bacterium isolated from the human gut.</title>
        <authorList>
            <person name="Zhou H.-W."/>
            <person name="Chen X.-J."/>
        </authorList>
    </citation>
    <scope>NUCLEOTIDE SEQUENCE [LARGE SCALE GENOMIC DNA]</scope>
    <source>
        <strain evidence="2 3">ZHW00191</strain>
    </source>
</reference>
<feature type="signal peptide" evidence="1">
    <location>
        <begin position="1"/>
        <end position="30"/>
    </location>
</feature>
<evidence type="ECO:0000256" key="1">
    <source>
        <dbReference type="SAM" id="SignalP"/>
    </source>
</evidence>
<dbReference type="AlphaFoldDB" id="A0A544QU22"/>
<name>A0A544QU22_9FIRM</name>